<dbReference type="Gene3D" id="3.20.20.370">
    <property type="entry name" value="Glycoside hydrolase/deacetylase"/>
    <property type="match status" value="1"/>
</dbReference>
<evidence type="ECO:0000313" key="5">
    <source>
        <dbReference type="Proteomes" id="UP000190080"/>
    </source>
</evidence>
<evidence type="ECO:0000313" key="4">
    <source>
        <dbReference type="EMBL" id="OPJ59182.1"/>
    </source>
</evidence>
<name>A0A1V4IGS5_9CLOT</name>
<dbReference type="EMBL" id="MZGV01000049">
    <property type="protein sequence ID" value="OPJ59182.1"/>
    <property type="molecule type" value="Genomic_DNA"/>
</dbReference>
<dbReference type="RefSeq" id="WP_079426701.1">
    <property type="nucleotide sequence ID" value="NZ_MZGV01000049.1"/>
</dbReference>
<dbReference type="PANTHER" id="PTHR34216">
    <property type="match status" value="1"/>
</dbReference>
<dbReference type="InterPro" id="IPR011330">
    <property type="entry name" value="Glyco_hydro/deAcase_b/a-brl"/>
</dbReference>
<gene>
    <name evidence="4" type="primary">icaB</name>
    <name evidence="4" type="ORF">CLORY_34100</name>
</gene>
<keyword evidence="5" id="KW-1185">Reference proteome</keyword>
<dbReference type="InterPro" id="IPR002509">
    <property type="entry name" value="NODB_dom"/>
</dbReference>
<dbReference type="Proteomes" id="UP000190080">
    <property type="component" value="Unassembled WGS sequence"/>
</dbReference>
<dbReference type="PANTHER" id="PTHR34216:SF3">
    <property type="entry name" value="POLY-BETA-1,6-N-ACETYL-D-GLUCOSAMINE N-DEACETYLASE"/>
    <property type="match status" value="1"/>
</dbReference>
<protein>
    <submittedName>
        <fullName evidence="4">Poly-beta-1,6-N-acetyl-D-glucosamine N-deacetylase</fullName>
        <ecNumber evidence="4">3.5.1.-</ecNumber>
    </submittedName>
</protein>
<dbReference type="PROSITE" id="PS51677">
    <property type="entry name" value="NODB"/>
    <property type="match status" value="1"/>
</dbReference>
<feature type="domain" description="NodB homology" evidence="3">
    <location>
        <begin position="133"/>
        <end position="302"/>
    </location>
</feature>
<keyword evidence="2" id="KW-0732">Signal</keyword>
<dbReference type="InterPro" id="IPR051398">
    <property type="entry name" value="Polysacch_Deacetylase"/>
</dbReference>
<reference evidence="4 5" key="1">
    <citation type="submission" date="2017-03" db="EMBL/GenBank/DDBJ databases">
        <title>Genome sequence of Clostridium oryzae DSM 28571.</title>
        <authorList>
            <person name="Poehlein A."/>
            <person name="Daniel R."/>
        </authorList>
    </citation>
    <scope>NUCLEOTIDE SEQUENCE [LARGE SCALE GENOMIC DNA]</scope>
    <source>
        <strain evidence="4 5">DSM 28571</strain>
    </source>
</reference>
<dbReference type="CDD" id="cd10918">
    <property type="entry name" value="CE4_NodB_like_5s_6s"/>
    <property type="match status" value="1"/>
</dbReference>
<sequence length="302" mass="35369">MRNKGKKLKIVLAVLLIIIAVFCVNKIYRYVKNGPIRKFNKSYYSYLSKEASVKSARTNSINFKASKTKYKNNSSSVPVLMYHSIGHASFNPFVLDPIKFKADMKYLKDNNYTTLSIDQFYDFILNNEPVPKRSVLITLDDGYRDNYTEAYPILKKYGLKATIFVITNYIDTQKNYMTSDQLKEMRKNNIDIESHTLNHENLAKLSYKRQLKTLLESKENLEKMLDCKIDYLAYPFGKYNLDTLKAEKAAGYKMAFTFQGKWTNKSNGILTLNRVFVSGFHRLASFEKRVKTPYYLFQEFYY</sequence>
<dbReference type="AlphaFoldDB" id="A0A1V4IGS5"/>
<dbReference type="EC" id="3.5.1.-" evidence="4"/>
<accession>A0A1V4IGS5</accession>
<evidence type="ECO:0000256" key="1">
    <source>
        <dbReference type="ARBA" id="ARBA00004613"/>
    </source>
</evidence>
<dbReference type="STRING" id="1450648.CLORY_34100"/>
<keyword evidence="4" id="KW-0378">Hydrolase</keyword>
<evidence type="ECO:0000256" key="2">
    <source>
        <dbReference type="ARBA" id="ARBA00022729"/>
    </source>
</evidence>
<comment type="caution">
    <text evidence="4">The sequence shown here is derived from an EMBL/GenBank/DDBJ whole genome shotgun (WGS) entry which is preliminary data.</text>
</comment>
<comment type="subcellular location">
    <subcellularLocation>
        <location evidence="1">Secreted</location>
    </subcellularLocation>
</comment>
<dbReference type="SUPFAM" id="SSF88713">
    <property type="entry name" value="Glycoside hydrolase/deacetylase"/>
    <property type="match status" value="1"/>
</dbReference>
<organism evidence="4 5">
    <name type="scientific">Clostridium oryzae</name>
    <dbReference type="NCBI Taxonomy" id="1450648"/>
    <lineage>
        <taxon>Bacteria</taxon>
        <taxon>Bacillati</taxon>
        <taxon>Bacillota</taxon>
        <taxon>Clostridia</taxon>
        <taxon>Eubacteriales</taxon>
        <taxon>Clostridiaceae</taxon>
        <taxon>Clostridium</taxon>
    </lineage>
</organism>
<evidence type="ECO:0000259" key="3">
    <source>
        <dbReference type="PROSITE" id="PS51677"/>
    </source>
</evidence>
<dbReference type="GO" id="GO:0005975">
    <property type="term" value="P:carbohydrate metabolic process"/>
    <property type="evidence" value="ECO:0007669"/>
    <property type="project" value="InterPro"/>
</dbReference>
<dbReference type="GO" id="GO:0016810">
    <property type="term" value="F:hydrolase activity, acting on carbon-nitrogen (but not peptide) bonds"/>
    <property type="evidence" value="ECO:0007669"/>
    <property type="project" value="InterPro"/>
</dbReference>
<dbReference type="Pfam" id="PF01522">
    <property type="entry name" value="Polysacc_deac_1"/>
    <property type="match status" value="1"/>
</dbReference>
<dbReference type="OrthoDB" id="9778320at2"/>
<dbReference type="GO" id="GO:0005576">
    <property type="term" value="C:extracellular region"/>
    <property type="evidence" value="ECO:0007669"/>
    <property type="project" value="UniProtKB-SubCell"/>
</dbReference>
<proteinExistence type="predicted"/>